<organism evidence="2 3">
    <name type="scientific">Ascaris lumbricoides</name>
    <name type="common">Giant roundworm</name>
    <dbReference type="NCBI Taxonomy" id="6252"/>
    <lineage>
        <taxon>Eukaryota</taxon>
        <taxon>Metazoa</taxon>
        <taxon>Ecdysozoa</taxon>
        <taxon>Nematoda</taxon>
        <taxon>Chromadorea</taxon>
        <taxon>Rhabditida</taxon>
        <taxon>Spirurina</taxon>
        <taxon>Ascaridomorpha</taxon>
        <taxon>Ascaridoidea</taxon>
        <taxon>Ascarididae</taxon>
        <taxon>Ascaris</taxon>
    </lineage>
</organism>
<dbReference type="WBParaSite" id="ALUE_0002175201-mRNA-1">
    <property type="protein sequence ID" value="ALUE_0002175201-mRNA-1"/>
    <property type="gene ID" value="ALUE_0002175201"/>
</dbReference>
<name>A0A0M3ISM4_ASCLU</name>
<feature type="region of interest" description="Disordered" evidence="1">
    <location>
        <begin position="1"/>
        <end position="20"/>
    </location>
</feature>
<evidence type="ECO:0000256" key="1">
    <source>
        <dbReference type="SAM" id="MobiDB-lite"/>
    </source>
</evidence>
<accession>A0A0M3ISM4</accession>
<sequence length="79" mass="8785">CGSFRPRKATKQDPSESGLSDLSDLYVLDYEPTLKRIAAVAVVGNRLHESNGDVLPLELRQELLLMTQPNKITLPRHDG</sequence>
<evidence type="ECO:0000313" key="3">
    <source>
        <dbReference type="WBParaSite" id="ALUE_0002175201-mRNA-1"/>
    </source>
</evidence>
<protein>
    <submittedName>
        <fullName evidence="3">RNA-dependent RNA polymerase</fullName>
    </submittedName>
</protein>
<dbReference type="AlphaFoldDB" id="A0A0M3ISM4"/>
<evidence type="ECO:0000313" key="2">
    <source>
        <dbReference type="Proteomes" id="UP000036681"/>
    </source>
</evidence>
<proteinExistence type="predicted"/>
<reference evidence="3" key="1">
    <citation type="submission" date="2017-02" db="UniProtKB">
        <authorList>
            <consortium name="WormBaseParasite"/>
        </authorList>
    </citation>
    <scope>IDENTIFICATION</scope>
</reference>
<dbReference type="Proteomes" id="UP000036681">
    <property type="component" value="Unplaced"/>
</dbReference>
<keyword evidence="2" id="KW-1185">Reference proteome</keyword>